<keyword evidence="2" id="KW-0812">Transmembrane</keyword>
<proteinExistence type="predicted"/>
<dbReference type="AlphaFoldDB" id="R7QBT6"/>
<organism evidence="3 4">
    <name type="scientific">Chondrus crispus</name>
    <name type="common">Carrageen Irish moss</name>
    <name type="synonym">Polymorpha crispa</name>
    <dbReference type="NCBI Taxonomy" id="2769"/>
    <lineage>
        <taxon>Eukaryota</taxon>
        <taxon>Rhodophyta</taxon>
        <taxon>Florideophyceae</taxon>
        <taxon>Rhodymeniophycidae</taxon>
        <taxon>Gigartinales</taxon>
        <taxon>Gigartinaceae</taxon>
        <taxon>Chondrus</taxon>
    </lineage>
</organism>
<dbReference type="GeneID" id="17323497"/>
<evidence type="ECO:0000313" key="3">
    <source>
        <dbReference type="EMBL" id="CDF35962.1"/>
    </source>
</evidence>
<dbReference type="KEGG" id="ccp:CHC_T00004345001"/>
<dbReference type="PhylomeDB" id="R7QBT6"/>
<reference evidence="4" key="1">
    <citation type="journal article" date="2013" name="Proc. Natl. Acad. Sci. U.S.A.">
        <title>Genome structure and metabolic features in the red seaweed Chondrus crispus shed light on evolution of the Archaeplastida.</title>
        <authorList>
            <person name="Collen J."/>
            <person name="Porcel B."/>
            <person name="Carre W."/>
            <person name="Ball S.G."/>
            <person name="Chaparro C."/>
            <person name="Tonon T."/>
            <person name="Barbeyron T."/>
            <person name="Michel G."/>
            <person name="Noel B."/>
            <person name="Valentin K."/>
            <person name="Elias M."/>
            <person name="Artiguenave F."/>
            <person name="Arun A."/>
            <person name="Aury J.M."/>
            <person name="Barbosa-Neto J.F."/>
            <person name="Bothwell J.H."/>
            <person name="Bouget F.Y."/>
            <person name="Brillet L."/>
            <person name="Cabello-Hurtado F."/>
            <person name="Capella-Gutierrez S."/>
            <person name="Charrier B."/>
            <person name="Cladiere L."/>
            <person name="Cock J.M."/>
            <person name="Coelho S.M."/>
            <person name="Colleoni C."/>
            <person name="Czjzek M."/>
            <person name="Da Silva C."/>
            <person name="Delage L."/>
            <person name="Denoeud F."/>
            <person name="Deschamps P."/>
            <person name="Dittami S.M."/>
            <person name="Gabaldon T."/>
            <person name="Gachon C.M."/>
            <person name="Groisillier A."/>
            <person name="Herve C."/>
            <person name="Jabbari K."/>
            <person name="Katinka M."/>
            <person name="Kloareg B."/>
            <person name="Kowalczyk N."/>
            <person name="Labadie K."/>
            <person name="Leblanc C."/>
            <person name="Lopez P.J."/>
            <person name="McLachlan D.H."/>
            <person name="Meslet-Cladiere L."/>
            <person name="Moustafa A."/>
            <person name="Nehr Z."/>
            <person name="Nyvall Collen P."/>
            <person name="Panaud O."/>
            <person name="Partensky F."/>
            <person name="Poulain J."/>
            <person name="Rensing S.A."/>
            <person name="Rousvoal S."/>
            <person name="Samson G."/>
            <person name="Symeonidi A."/>
            <person name="Weissenbach J."/>
            <person name="Zambounis A."/>
            <person name="Wincker P."/>
            <person name="Boyen C."/>
        </authorList>
    </citation>
    <scope>NUCLEOTIDE SEQUENCE [LARGE SCALE GENOMIC DNA]</scope>
    <source>
        <strain evidence="4">cv. Stackhouse</strain>
    </source>
</reference>
<evidence type="ECO:0000256" key="1">
    <source>
        <dbReference type="SAM" id="MobiDB-lite"/>
    </source>
</evidence>
<protein>
    <submittedName>
        <fullName evidence="3">Uncharacterized protein</fullName>
    </submittedName>
</protein>
<dbReference type="Proteomes" id="UP000012073">
    <property type="component" value="Unassembled WGS sequence"/>
</dbReference>
<sequence>MIIELALGVPLWNVARFVLLSLLSTTILSKLWSTGTALRAGSRVSRGHSVEFTPRTYTRGTLVTEEDRRDWKFRFILTAVASSLVAADLMIEFGTGSAEVAAGNTLTTGYSLTGGSSLIETRQVGQGIWAPTTRTPNRLNVTYDVGERMSLHDENNTLDERAWNIFLEHRSGGIAGFQSLIADTPSEQILAGSGDEIWFHGGSGTIIVRGSEVIYIDWYFAYRLTQQDYRGHPSIAILEMLTSAMWSAHIHFSRLRYQIDPFSVTIELNSLPVIAVDCDTTPEYPDAWGVECINGKTRLGEFRRHDRVQTDDKDTVLRSYNITVEYGERVQPREELELPKHSKFIPAGSSSRRTDIVLLWGEGLEVIRSLSFELKLYTEGVSWVICIKFIEVEDLDGGEECRRRDWADPTERAAAFQALQISLANRRHLWDIFKVWSSSGNASALTQVLWISEALSDHRGTLLSDVKTVATLNNYFIIGVTIIFISFMAGVINLVVHWRLGRENPESCRYLTLESSRRIAVMSARSRYNCSQIPNRAPITAILRSGEFTCHLSTSYSEQPESLSLPACRKEGLLLMGWSNTSLGGHLADVVRTAAGRASSRLRRGLSNGHCSESAGSQPLRLQLRADPSEK</sequence>
<accession>R7QBT6</accession>
<name>R7QBT6_CHOCR</name>
<gene>
    <name evidence="3" type="ORF">CHC_T00004345001</name>
</gene>
<feature type="region of interest" description="Disordered" evidence="1">
    <location>
        <begin position="605"/>
        <end position="631"/>
    </location>
</feature>
<keyword evidence="2" id="KW-0472">Membrane</keyword>
<evidence type="ECO:0000313" key="4">
    <source>
        <dbReference type="Proteomes" id="UP000012073"/>
    </source>
</evidence>
<dbReference type="EMBL" id="HG001753">
    <property type="protein sequence ID" value="CDF35962.1"/>
    <property type="molecule type" value="Genomic_DNA"/>
</dbReference>
<keyword evidence="2" id="KW-1133">Transmembrane helix</keyword>
<feature type="transmembrane region" description="Helical" evidence="2">
    <location>
        <begin position="475"/>
        <end position="496"/>
    </location>
</feature>
<evidence type="ECO:0000256" key="2">
    <source>
        <dbReference type="SAM" id="Phobius"/>
    </source>
</evidence>
<dbReference type="RefSeq" id="XP_005715781.1">
    <property type="nucleotide sequence ID" value="XM_005715724.1"/>
</dbReference>
<keyword evidence="4" id="KW-1185">Reference proteome</keyword>
<dbReference type="Gramene" id="CDF35962">
    <property type="protein sequence ID" value="CDF35962"/>
    <property type="gene ID" value="CHC_T00004345001"/>
</dbReference>